<dbReference type="EMBL" id="CP150845">
    <property type="protein sequence ID" value="WYZ18575.1"/>
    <property type="molecule type" value="Genomic_DNA"/>
</dbReference>
<dbReference type="Proteomes" id="UP001623852">
    <property type="component" value="Chromosome"/>
</dbReference>
<evidence type="ECO:0008006" key="3">
    <source>
        <dbReference type="Google" id="ProtNLM"/>
    </source>
</evidence>
<name>A0ABZ2UAT8_9FLAO</name>
<protein>
    <recommendedName>
        <fullName evidence="3">RES domain-containing protein</fullName>
    </recommendedName>
</protein>
<dbReference type="RefSeq" id="WP_406843481.1">
    <property type="nucleotide sequence ID" value="NZ_CP150845.1"/>
</dbReference>
<accession>A0ABZ2UAT8</accession>
<evidence type="ECO:0000313" key="2">
    <source>
        <dbReference type="Proteomes" id="UP001623852"/>
    </source>
</evidence>
<evidence type="ECO:0000313" key="1">
    <source>
        <dbReference type="EMBL" id="WYZ18575.1"/>
    </source>
</evidence>
<organism evidence="1 2">
    <name type="scientific">Flavobacterium soyae</name>
    <dbReference type="NCBI Taxonomy" id="2903098"/>
    <lineage>
        <taxon>Bacteria</taxon>
        <taxon>Pseudomonadati</taxon>
        <taxon>Bacteroidota</taxon>
        <taxon>Flavobacteriia</taxon>
        <taxon>Flavobacteriales</taxon>
        <taxon>Flavobacteriaceae</taxon>
        <taxon>Flavobacterium</taxon>
    </lineage>
</organism>
<proteinExistence type="predicted"/>
<reference evidence="1 2" key="1">
    <citation type="submission" date="2024-03" db="EMBL/GenBank/DDBJ databases">
        <title>Flavobacterium soyae.</title>
        <authorList>
            <person name="Zheng W."/>
        </authorList>
    </citation>
    <scope>NUCLEOTIDE SEQUENCE [LARGE SCALE GENOMIC DNA]</scope>
    <source>
        <strain evidence="1 2">55</strain>
    </source>
</reference>
<gene>
    <name evidence="1" type="ORF">AABD74_15550</name>
</gene>
<sequence length="218" mass="25523">MITTKNTDLFRYDLQVPPKGWKSDFLNDEYLFEGIGHKNKAKLYFFTDSIQIAHSLGIEACRKNGKEYYYLTSLNTVNELQLIDFSKCATIYQMMDILHELNIDIFTDQLKTFENDNNFLQLRPIFDSILEEPDLRRKVDLISKLTIDTRTDCYNTGLFGQRLTDFANGIIFKEMVKRTCPHADGYIWKEFNDPRGLSCCLFDSEKLSEKLNISLNYI</sequence>
<keyword evidence="2" id="KW-1185">Reference proteome</keyword>